<dbReference type="GeneID" id="19326562"/>
<organism evidence="3 4">
    <name type="scientific">Phaeoacremonium minimum (strain UCR-PA7)</name>
    <name type="common">Esca disease fungus</name>
    <name type="synonym">Togninia minima</name>
    <dbReference type="NCBI Taxonomy" id="1286976"/>
    <lineage>
        <taxon>Eukaryota</taxon>
        <taxon>Fungi</taxon>
        <taxon>Dikarya</taxon>
        <taxon>Ascomycota</taxon>
        <taxon>Pezizomycotina</taxon>
        <taxon>Sordariomycetes</taxon>
        <taxon>Sordariomycetidae</taxon>
        <taxon>Togniniales</taxon>
        <taxon>Togniniaceae</taxon>
        <taxon>Phaeoacremonium</taxon>
    </lineage>
</organism>
<dbReference type="Proteomes" id="UP000014074">
    <property type="component" value="Unassembled WGS sequence"/>
</dbReference>
<reference evidence="4" key="1">
    <citation type="journal article" date="2013" name="Genome Announc.">
        <title>Draft genome sequence of the ascomycete Phaeoacremonium aleophilum strain UCR-PA7, a causal agent of the esca disease complex in grapevines.</title>
        <authorList>
            <person name="Blanco-Ulate B."/>
            <person name="Rolshausen P."/>
            <person name="Cantu D."/>
        </authorList>
    </citation>
    <scope>NUCLEOTIDE SEQUENCE [LARGE SCALE GENOMIC DNA]</scope>
    <source>
        <strain evidence="4">UCR-PA7</strain>
    </source>
</reference>
<dbReference type="PANTHER" id="PTHR46370">
    <property type="entry name" value="GPALPP MOTIFS-CONTAINING PROTEIN 1"/>
    <property type="match status" value="1"/>
</dbReference>
<dbReference type="KEGG" id="tmn:UCRPA7_5955"/>
<dbReference type="Pfam" id="PF12572">
    <property type="entry name" value="DUF3752"/>
    <property type="match status" value="1"/>
</dbReference>
<keyword evidence="4" id="KW-1185">Reference proteome</keyword>
<dbReference type="EMBL" id="KB933210">
    <property type="protein sequence ID" value="EON98548.1"/>
    <property type="molecule type" value="Genomic_DNA"/>
</dbReference>
<sequence length="186" mass="19863">MLAPPTDRGYRVADPTQLKARKFTSGPRAGAGAGGASSSSSSGAGPSSVWFETPEEKKKRLADAVLGRAADPTVHGAAPTATPARAAPQQKGNSSSREQDERIRAFTEQTRGRSLYEEHQTAKAAGRDGKGDGDGDGEEEEDDPSKRAFDREKDMALGGKITHSQRREMLNRAADFGGRFQKGKYL</sequence>
<feature type="compositionally biased region" description="Acidic residues" evidence="1">
    <location>
        <begin position="134"/>
        <end position="143"/>
    </location>
</feature>
<proteinExistence type="predicted"/>
<accession>R8BGW3</accession>
<gene>
    <name evidence="3" type="ORF">UCRPA7_5955</name>
</gene>
<evidence type="ECO:0000256" key="1">
    <source>
        <dbReference type="SAM" id="MobiDB-lite"/>
    </source>
</evidence>
<dbReference type="OrthoDB" id="73491at2759"/>
<evidence type="ECO:0000313" key="3">
    <source>
        <dbReference type="EMBL" id="EON98548.1"/>
    </source>
</evidence>
<feature type="compositionally biased region" description="Basic and acidic residues" evidence="1">
    <location>
        <begin position="97"/>
        <end position="133"/>
    </location>
</feature>
<feature type="region of interest" description="Disordered" evidence="1">
    <location>
        <begin position="1"/>
        <end position="164"/>
    </location>
</feature>
<feature type="compositionally biased region" description="Basic and acidic residues" evidence="1">
    <location>
        <begin position="144"/>
        <end position="155"/>
    </location>
</feature>
<evidence type="ECO:0000259" key="2">
    <source>
        <dbReference type="Pfam" id="PF12572"/>
    </source>
</evidence>
<dbReference type="eggNOG" id="KOG4188">
    <property type="taxonomic scope" value="Eukaryota"/>
</dbReference>
<dbReference type="AlphaFoldDB" id="R8BGW3"/>
<feature type="compositionally biased region" description="Low complexity" evidence="1">
    <location>
        <begin position="36"/>
        <end position="48"/>
    </location>
</feature>
<dbReference type="InterPro" id="IPR022226">
    <property type="entry name" value="DUF3752"/>
</dbReference>
<protein>
    <recommendedName>
        <fullName evidence="2">DUF3752 domain-containing protein</fullName>
    </recommendedName>
</protein>
<feature type="domain" description="DUF3752" evidence="2">
    <location>
        <begin position="4"/>
        <end position="181"/>
    </location>
</feature>
<name>R8BGW3_PHAM7</name>
<dbReference type="InterPro" id="IPR046331">
    <property type="entry name" value="GPAM1-like"/>
</dbReference>
<feature type="compositionally biased region" description="Low complexity" evidence="1">
    <location>
        <begin position="77"/>
        <end position="88"/>
    </location>
</feature>
<dbReference type="PANTHER" id="PTHR46370:SF1">
    <property type="entry name" value="GPALPP MOTIFS-CONTAINING PROTEIN 1"/>
    <property type="match status" value="1"/>
</dbReference>
<evidence type="ECO:0000313" key="4">
    <source>
        <dbReference type="Proteomes" id="UP000014074"/>
    </source>
</evidence>
<dbReference type="HOGENOM" id="CLU_067132_1_0_1"/>
<dbReference type="RefSeq" id="XP_007916689.1">
    <property type="nucleotide sequence ID" value="XM_007918498.1"/>
</dbReference>